<dbReference type="Proteomes" id="UP000828390">
    <property type="component" value="Unassembled WGS sequence"/>
</dbReference>
<proteinExistence type="predicted"/>
<keyword evidence="2" id="KW-1185">Reference proteome</keyword>
<organism evidence="1 2">
    <name type="scientific">Dreissena polymorpha</name>
    <name type="common">Zebra mussel</name>
    <name type="synonym">Mytilus polymorpha</name>
    <dbReference type="NCBI Taxonomy" id="45954"/>
    <lineage>
        <taxon>Eukaryota</taxon>
        <taxon>Metazoa</taxon>
        <taxon>Spiralia</taxon>
        <taxon>Lophotrochozoa</taxon>
        <taxon>Mollusca</taxon>
        <taxon>Bivalvia</taxon>
        <taxon>Autobranchia</taxon>
        <taxon>Heteroconchia</taxon>
        <taxon>Euheterodonta</taxon>
        <taxon>Imparidentia</taxon>
        <taxon>Neoheterodontei</taxon>
        <taxon>Myida</taxon>
        <taxon>Dreissenoidea</taxon>
        <taxon>Dreissenidae</taxon>
        <taxon>Dreissena</taxon>
    </lineage>
</organism>
<reference evidence="1" key="1">
    <citation type="journal article" date="2019" name="bioRxiv">
        <title>The Genome of the Zebra Mussel, Dreissena polymorpha: A Resource for Invasive Species Research.</title>
        <authorList>
            <person name="McCartney M.A."/>
            <person name="Auch B."/>
            <person name="Kono T."/>
            <person name="Mallez S."/>
            <person name="Zhang Y."/>
            <person name="Obille A."/>
            <person name="Becker A."/>
            <person name="Abrahante J.E."/>
            <person name="Garbe J."/>
            <person name="Badalamenti J.P."/>
            <person name="Herman A."/>
            <person name="Mangelson H."/>
            <person name="Liachko I."/>
            <person name="Sullivan S."/>
            <person name="Sone E.D."/>
            <person name="Koren S."/>
            <person name="Silverstein K.A.T."/>
            <person name="Beckman K.B."/>
            <person name="Gohl D.M."/>
        </authorList>
    </citation>
    <scope>NUCLEOTIDE SEQUENCE</scope>
    <source>
        <strain evidence="1">Duluth1</strain>
        <tissue evidence="1">Whole animal</tissue>
    </source>
</reference>
<reference evidence="1" key="2">
    <citation type="submission" date="2020-11" db="EMBL/GenBank/DDBJ databases">
        <authorList>
            <person name="McCartney M.A."/>
            <person name="Auch B."/>
            <person name="Kono T."/>
            <person name="Mallez S."/>
            <person name="Becker A."/>
            <person name="Gohl D.M."/>
            <person name="Silverstein K.A.T."/>
            <person name="Koren S."/>
            <person name="Bechman K.B."/>
            <person name="Herman A."/>
            <person name="Abrahante J.E."/>
            <person name="Garbe J."/>
        </authorList>
    </citation>
    <scope>NUCLEOTIDE SEQUENCE</scope>
    <source>
        <strain evidence="1">Duluth1</strain>
        <tissue evidence="1">Whole animal</tissue>
    </source>
</reference>
<accession>A0A9D4GZB4</accession>
<sequence length="64" mass="7276">MAIRFPQLHGTLILTHALASLKIEDVQRSDARYVKGHYRTMIGHSQIIDDIGWYAVPPRETSNS</sequence>
<protein>
    <submittedName>
        <fullName evidence="1">Uncharacterized protein</fullName>
    </submittedName>
</protein>
<name>A0A9D4GZB4_DREPO</name>
<dbReference type="EMBL" id="JAIWYP010000005">
    <property type="protein sequence ID" value="KAH3824490.1"/>
    <property type="molecule type" value="Genomic_DNA"/>
</dbReference>
<dbReference type="AlphaFoldDB" id="A0A9D4GZB4"/>
<gene>
    <name evidence="1" type="ORF">DPMN_126327</name>
</gene>
<evidence type="ECO:0000313" key="2">
    <source>
        <dbReference type="Proteomes" id="UP000828390"/>
    </source>
</evidence>
<comment type="caution">
    <text evidence="1">The sequence shown here is derived from an EMBL/GenBank/DDBJ whole genome shotgun (WGS) entry which is preliminary data.</text>
</comment>
<evidence type="ECO:0000313" key="1">
    <source>
        <dbReference type="EMBL" id="KAH3824490.1"/>
    </source>
</evidence>